<feature type="transmembrane region" description="Helical" evidence="2">
    <location>
        <begin position="109"/>
        <end position="131"/>
    </location>
</feature>
<dbReference type="AlphaFoldDB" id="L8GXS3"/>
<keyword evidence="2" id="KW-0812">Transmembrane</keyword>
<keyword evidence="2" id="KW-1133">Transmembrane helix</keyword>
<dbReference type="RefSeq" id="XP_004339755.1">
    <property type="nucleotide sequence ID" value="XM_004339707.1"/>
</dbReference>
<keyword evidence="2" id="KW-0472">Membrane</keyword>
<dbReference type="KEGG" id="acan:ACA1_065410"/>
<evidence type="ECO:0000313" key="4">
    <source>
        <dbReference type="Proteomes" id="UP000011083"/>
    </source>
</evidence>
<proteinExistence type="predicted"/>
<feature type="transmembrane region" description="Helical" evidence="2">
    <location>
        <begin position="50"/>
        <end position="71"/>
    </location>
</feature>
<evidence type="ECO:0000256" key="1">
    <source>
        <dbReference type="SAM" id="MobiDB-lite"/>
    </source>
</evidence>
<feature type="transmembrane region" description="Helical" evidence="2">
    <location>
        <begin position="170"/>
        <end position="199"/>
    </location>
</feature>
<feature type="compositionally biased region" description="Low complexity" evidence="1">
    <location>
        <begin position="271"/>
        <end position="281"/>
    </location>
</feature>
<feature type="compositionally biased region" description="Low complexity" evidence="1">
    <location>
        <begin position="208"/>
        <end position="226"/>
    </location>
</feature>
<dbReference type="VEuPathDB" id="AmoebaDB:ACA1_065410"/>
<reference evidence="3 4" key="1">
    <citation type="journal article" date="2013" name="Genome Biol.">
        <title>Genome of Acanthamoeba castellanii highlights extensive lateral gene transfer and early evolution of tyrosine kinase signaling.</title>
        <authorList>
            <person name="Clarke M."/>
            <person name="Lohan A.J."/>
            <person name="Liu B."/>
            <person name="Lagkouvardos I."/>
            <person name="Roy S."/>
            <person name="Zafar N."/>
            <person name="Bertelli C."/>
            <person name="Schilde C."/>
            <person name="Kianianmomeni A."/>
            <person name="Burglin T.R."/>
            <person name="Frech C."/>
            <person name="Turcotte B."/>
            <person name="Kopec K.O."/>
            <person name="Synnott J.M."/>
            <person name="Choo C."/>
            <person name="Paponov I."/>
            <person name="Finkler A."/>
            <person name="Soon Heng Tan C."/>
            <person name="Hutchins A.P."/>
            <person name="Weinmeier T."/>
            <person name="Rattei T."/>
            <person name="Chu J.S."/>
            <person name="Gimenez G."/>
            <person name="Irimia M."/>
            <person name="Rigden D.J."/>
            <person name="Fitzpatrick D.A."/>
            <person name="Lorenzo-Morales J."/>
            <person name="Bateman A."/>
            <person name="Chiu C.H."/>
            <person name="Tang P."/>
            <person name="Hegemann P."/>
            <person name="Fromm H."/>
            <person name="Raoult D."/>
            <person name="Greub G."/>
            <person name="Miranda-Saavedra D."/>
            <person name="Chen N."/>
            <person name="Nash P."/>
            <person name="Ginger M.L."/>
            <person name="Horn M."/>
            <person name="Schaap P."/>
            <person name="Caler L."/>
            <person name="Loftus B."/>
        </authorList>
    </citation>
    <scope>NUCLEOTIDE SEQUENCE [LARGE SCALE GENOMIC DNA]</scope>
    <source>
        <strain evidence="3 4">Neff</strain>
    </source>
</reference>
<evidence type="ECO:0008006" key="5">
    <source>
        <dbReference type="Google" id="ProtNLM"/>
    </source>
</evidence>
<dbReference type="GeneID" id="14918149"/>
<feature type="compositionally biased region" description="Polar residues" evidence="1">
    <location>
        <begin position="260"/>
        <end position="270"/>
    </location>
</feature>
<evidence type="ECO:0000313" key="3">
    <source>
        <dbReference type="EMBL" id="ELR17742.1"/>
    </source>
</evidence>
<organism evidence="3 4">
    <name type="scientific">Acanthamoeba castellanii (strain ATCC 30010 / Neff)</name>
    <dbReference type="NCBI Taxonomy" id="1257118"/>
    <lineage>
        <taxon>Eukaryota</taxon>
        <taxon>Amoebozoa</taxon>
        <taxon>Discosea</taxon>
        <taxon>Longamoebia</taxon>
        <taxon>Centramoebida</taxon>
        <taxon>Acanthamoebidae</taxon>
        <taxon>Acanthamoeba</taxon>
    </lineage>
</organism>
<feature type="transmembrane region" description="Helical" evidence="2">
    <location>
        <begin position="77"/>
        <end position="97"/>
    </location>
</feature>
<evidence type="ECO:0000256" key="2">
    <source>
        <dbReference type="SAM" id="Phobius"/>
    </source>
</evidence>
<dbReference type="EMBL" id="KB007974">
    <property type="protein sequence ID" value="ELR17742.1"/>
    <property type="molecule type" value="Genomic_DNA"/>
</dbReference>
<accession>L8GXS3</accession>
<name>L8GXS3_ACACF</name>
<gene>
    <name evidence="3" type="ORF">ACA1_065410</name>
</gene>
<dbReference type="Proteomes" id="UP000011083">
    <property type="component" value="Unassembled WGS sequence"/>
</dbReference>
<protein>
    <recommendedName>
        <fullName evidence="5">Transmembrane protein</fullName>
    </recommendedName>
</protein>
<keyword evidence="4" id="KW-1185">Reference proteome</keyword>
<sequence>MGCGAQVIPVHRTQPFVIATSPGPVAFSLACRAFSLACRAFPFIISGRPFALFLSRTLGLILACRGVSFILSRTFGFIVARGSLSIGFAAALGFVIAGRAFSRGVARRVGLVVPCGPVAFFLARCSVVVALGPAVSVAVARVHALALACHQEPLTSEAGSDSGLSSSAKIGLGVGLAAGLPALLILVAIVTVVTGVILYRRASKSEQSLGSSSSGAARPRTAAGTAHYRSRVVRPSASTATNPPVSGLDAGDDLEAGSADTATNPLQKTASQTSMSSVSSVDSWARNNNVDLFDDTQPV</sequence>
<feature type="region of interest" description="Disordered" evidence="1">
    <location>
        <begin position="208"/>
        <end position="281"/>
    </location>
</feature>
<feature type="transmembrane region" description="Helical" evidence="2">
    <location>
        <begin position="16"/>
        <end position="38"/>
    </location>
</feature>